<dbReference type="RefSeq" id="WP_231816712.1">
    <property type="nucleotide sequence ID" value="NZ_JAJOZR010000018.1"/>
</dbReference>
<protein>
    <submittedName>
        <fullName evidence="1">Uncharacterized protein</fullName>
    </submittedName>
</protein>
<organism evidence="1 2">
    <name type="scientific">Rhizobium quercicola</name>
    <dbReference type="NCBI Taxonomy" id="2901226"/>
    <lineage>
        <taxon>Bacteria</taxon>
        <taxon>Pseudomonadati</taxon>
        <taxon>Pseudomonadota</taxon>
        <taxon>Alphaproteobacteria</taxon>
        <taxon>Hyphomicrobiales</taxon>
        <taxon>Rhizobiaceae</taxon>
        <taxon>Rhizobium/Agrobacterium group</taxon>
        <taxon>Rhizobium</taxon>
    </lineage>
</organism>
<accession>A0A9X1NXT5</accession>
<dbReference type="Proteomes" id="UP001139089">
    <property type="component" value="Unassembled WGS sequence"/>
</dbReference>
<reference evidence="1" key="1">
    <citation type="submission" date="2021-12" db="EMBL/GenBank/DDBJ databases">
        <authorList>
            <person name="Li Y."/>
        </authorList>
    </citation>
    <scope>NUCLEOTIDE SEQUENCE</scope>
    <source>
        <strain evidence="1">DKSPLA3</strain>
    </source>
</reference>
<name>A0A9X1NXT5_9HYPH</name>
<gene>
    <name evidence="1" type="ORF">LRX75_21690</name>
</gene>
<dbReference type="EMBL" id="JAJOZR010000018">
    <property type="protein sequence ID" value="MCD7111649.1"/>
    <property type="molecule type" value="Genomic_DNA"/>
</dbReference>
<proteinExistence type="predicted"/>
<evidence type="ECO:0000313" key="2">
    <source>
        <dbReference type="Proteomes" id="UP001139089"/>
    </source>
</evidence>
<sequence length="200" mass="20725">MQSIFNTTRAFGLAVLVLGVLPVGTVVAGPLADAATRAEQMAASGDAAGARATIRDAVSDFSASLPFAVGAATFVAGDPSGFGMFEPRPDNTFKPGEKIVAYIEPVGLTWKPAQVPAKMETRFTVDFDLLDAGGTVLGSQKAFGNFTFTGVSKNSEIFATLTLDVSEAPVGSYVLRYHLNDTNSGKTASVDLPFAIAVAP</sequence>
<comment type="caution">
    <text evidence="1">The sequence shown here is derived from an EMBL/GenBank/DDBJ whole genome shotgun (WGS) entry which is preliminary data.</text>
</comment>
<keyword evidence="2" id="KW-1185">Reference proteome</keyword>
<evidence type="ECO:0000313" key="1">
    <source>
        <dbReference type="EMBL" id="MCD7111649.1"/>
    </source>
</evidence>
<dbReference type="AlphaFoldDB" id="A0A9X1NXT5"/>